<dbReference type="EMBL" id="QSUL01000019">
    <property type="protein sequence ID" value="RGN31413.1"/>
    <property type="molecule type" value="Genomic_DNA"/>
</dbReference>
<gene>
    <name evidence="2" type="ORF">DXB65_21140</name>
</gene>
<evidence type="ECO:0000313" key="2">
    <source>
        <dbReference type="EMBL" id="RGN31413.1"/>
    </source>
</evidence>
<sequence length="291" mass="31404">MKYLKILVAFLLPLSMVACSDDDDAINSGSATIGFAQGEMDVKENVRSIQVPIQVSGDHNGLIEATVTVKDVTGVVMENDKTVILTSGQIRIPAGVETANVEIYLDVVTKEDNFDRSFKVEITGAKGASIGTSSCKINIQEQIEPYDKLMGTWTFNAVNAASGAAVSFTVVVSDGGDEANLEKRFIFEGFTDPQGYKASIPWIVKYNKTAGTLSLIEGETYNTLNFGFTGEVRVCPMSMSGGLIKSLDATWNETFDEIVFNPNGIVGVGVFRDGAYAGYWAVYAECSMKKN</sequence>
<proteinExistence type="predicted"/>
<keyword evidence="1" id="KW-0732">Signal</keyword>
<organism evidence="2 3">
    <name type="scientific">Bacteroides oleiciplenus</name>
    <dbReference type="NCBI Taxonomy" id="626931"/>
    <lineage>
        <taxon>Bacteria</taxon>
        <taxon>Pseudomonadati</taxon>
        <taxon>Bacteroidota</taxon>
        <taxon>Bacteroidia</taxon>
        <taxon>Bacteroidales</taxon>
        <taxon>Bacteroidaceae</taxon>
        <taxon>Bacteroides</taxon>
    </lineage>
</organism>
<evidence type="ECO:0008006" key="4">
    <source>
        <dbReference type="Google" id="ProtNLM"/>
    </source>
</evidence>
<accession>A0A3E5B1M9</accession>
<reference evidence="2 3" key="1">
    <citation type="submission" date="2018-08" db="EMBL/GenBank/DDBJ databases">
        <title>A genome reference for cultivated species of the human gut microbiota.</title>
        <authorList>
            <person name="Zou Y."/>
            <person name="Xue W."/>
            <person name="Luo G."/>
        </authorList>
    </citation>
    <scope>NUCLEOTIDE SEQUENCE [LARGE SCALE GENOMIC DNA]</scope>
    <source>
        <strain evidence="2 3">OM05-15BH</strain>
    </source>
</reference>
<comment type="caution">
    <text evidence="2">The sequence shown here is derived from an EMBL/GenBank/DDBJ whole genome shotgun (WGS) entry which is preliminary data.</text>
</comment>
<evidence type="ECO:0000256" key="1">
    <source>
        <dbReference type="SAM" id="SignalP"/>
    </source>
</evidence>
<dbReference type="AlphaFoldDB" id="A0A3E5B1M9"/>
<dbReference type="PROSITE" id="PS51257">
    <property type="entry name" value="PROKAR_LIPOPROTEIN"/>
    <property type="match status" value="1"/>
</dbReference>
<feature type="chain" id="PRO_5017775184" description="Calx-beta domain-containing protein" evidence="1">
    <location>
        <begin position="21"/>
        <end position="291"/>
    </location>
</feature>
<dbReference type="Gene3D" id="2.60.40.2030">
    <property type="match status" value="1"/>
</dbReference>
<name>A0A3E5B1M9_9BACE</name>
<feature type="signal peptide" evidence="1">
    <location>
        <begin position="1"/>
        <end position="20"/>
    </location>
</feature>
<protein>
    <recommendedName>
        <fullName evidence="4">Calx-beta domain-containing protein</fullName>
    </recommendedName>
</protein>
<dbReference type="InterPro" id="IPR038081">
    <property type="entry name" value="CalX-like_sf"/>
</dbReference>
<evidence type="ECO:0000313" key="3">
    <source>
        <dbReference type="Proteomes" id="UP000260983"/>
    </source>
</evidence>
<dbReference type="Proteomes" id="UP000260983">
    <property type="component" value="Unassembled WGS sequence"/>
</dbReference>
<dbReference type="SUPFAM" id="SSF141072">
    <property type="entry name" value="CalX-like"/>
    <property type="match status" value="1"/>
</dbReference>
<dbReference type="RefSeq" id="WP_117725460.1">
    <property type="nucleotide sequence ID" value="NZ_QSUL01000019.1"/>
</dbReference>